<dbReference type="InterPro" id="IPR003959">
    <property type="entry name" value="ATPase_AAA_core"/>
</dbReference>
<dbReference type="EMBL" id="ML002802">
    <property type="protein sequence ID" value="RKP35732.1"/>
    <property type="molecule type" value="Genomic_DNA"/>
</dbReference>
<dbReference type="OrthoDB" id="347435at2759"/>
<name>A0A4P9ZSP3_9FUNG</name>
<dbReference type="AlphaFoldDB" id="A0A4P9ZSP3"/>
<dbReference type="GO" id="GO:0005524">
    <property type="term" value="F:ATP binding"/>
    <property type="evidence" value="ECO:0007669"/>
    <property type="project" value="InterPro"/>
</dbReference>
<dbReference type="Proteomes" id="UP000268162">
    <property type="component" value="Unassembled WGS sequence"/>
</dbReference>
<feature type="domain" description="ATPase AAA-type core" evidence="1">
    <location>
        <begin position="39"/>
        <end position="82"/>
    </location>
</feature>
<accession>A0A4P9ZSP3</accession>
<sequence length="339" mass="38188">MSDKRESVCRFISRQLKYHRQRQQQENRALPACSPLVVALNGPQGSGKTTLSRAVCQALQGPSFNLKAVAVSLDDFYLTHTEQQQRYLASGELTERLSSHCTGSAGSTLNPLLEYRGNPGTHDIDLGRSTLSQLIRINQTHRPVMVPRYDKAQHGGRGDRCPSDQWMQVNGPVDVVLFEGWMLGFRPLSTQQLTDIHQAAQRGSALSEYRHVGKYTLGQLLTINGYLAGIEQSWYPLLDCLVALTTTHIDQVYTWRLEQEHSLAQSLIPEEGAAVPKPRVLSDDQVQDFVDRFMPAYELYRPAFLASGLFPPPSQPADPCRNLFLTLNECREVIHRREF</sequence>
<dbReference type="SUPFAM" id="SSF52540">
    <property type="entry name" value="P-loop containing nucleoside triphosphate hydrolases"/>
    <property type="match status" value="1"/>
</dbReference>
<keyword evidence="3" id="KW-1185">Reference proteome</keyword>
<organism evidence="2 3">
    <name type="scientific">Dimargaris cristalligena</name>
    <dbReference type="NCBI Taxonomy" id="215637"/>
    <lineage>
        <taxon>Eukaryota</taxon>
        <taxon>Fungi</taxon>
        <taxon>Fungi incertae sedis</taxon>
        <taxon>Zoopagomycota</taxon>
        <taxon>Kickxellomycotina</taxon>
        <taxon>Dimargaritomycetes</taxon>
        <taxon>Dimargaritales</taxon>
        <taxon>Dimargaritaceae</taxon>
        <taxon>Dimargaris</taxon>
    </lineage>
</organism>
<keyword evidence="2" id="KW-0378">Hydrolase</keyword>
<gene>
    <name evidence="2" type="ORF">BJ085DRAFT_35404</name>
</gene>
<evidence type="ECO:0000313" key="3">
    <source>
        <dbReference type="Proteomes" id="UP000268162"/>
    </source>
</evidence>
<dbReference type="Gene3D" id="3.40.50.300">
    <property type="entry name" value="P-loop containing nucleotide triphosphate hydrolases"/>
    <property type="match status" value="1"/>
</dbReference>
<dbReference type="STRING" id="215637.A0A4P9ZSP3"/>
<dbReference type="PANTHER" id="PTHR10285">
    <property type="entry name" value="URIDINE KINASE"/>
    <property type="match status" value="1"/>
</dbReference>
<dbReference type="GO" id="GO:0016887">
    <property type="term" value="F:ATP hydrolysis activity"/>
    <property type="evidence" value="ECO:0007669"/>
    <property type="project" value="InterPro"/>
</dbReference>
<evidence type="ECO:0000259" key="1">
    <source>
        <dbReference type="Pfam" id="PF00004"/>
    </source>
</evidence>
<dbReference type="InterPro" id="IPR027417">
    <property type="entry name" value="P-loop_NTPase"/>
</dbReference>
<dbReference type="Pfam" id="PF00004">
    <property type="entry name" value="AAA"/>
    <property type="match status" value="1"/>
</dbReference>
<protein>
    <submittedName>
        <fullName evidence="2">P-loop containing nucleoside triphosphate hydrolase protein</fullName>
    </submittedName>
</protein>
<evidence type="ECO:0000313" key="2">
    <source>
        <dbReference type="EMBL" id="RKP35732.1"/>
    </source>
</evidence>
<reference evidence="3" key="1">
    <citation type="journal article" date="2018" name="Nat. Microbiol.">
        <title>Leveraging single-cell genomics to expand the fungal tree of life.</title>
        <authorList>
            <person name="Ahrendt S.R."/>
            <person name="Quandt C.A."/>
            <person name="Ciobanu D."/>
            <person name="Clum A."/>
            <person name="Salamov A."/>
            <person name="Andreopoulos B."/>
            <person name="Cheng J.F."/>
            <person name="Woyke T."/>
            <person name="Pelin A."/>
            <person name="Henrissat B."/>
            <person name="Reynolds N.K."/>
            <person name="Benny G.L."/>
            <person name="Smith M.E."/>
            <person name="James T.Y."/>
            <person name="Grigoriev I.V."/>
        </authorList>
    </citation>
    <scope>NUCLEOTIDE SEQUENCE [LARGE SCALE GENOMIC DNA]</scope>
    <source>
        <strain evidence="3">RSA 468</strain>
    </source>
</reference>
<proteinExistence type="predicted"/>